<organism evidence="3">
    <name type="scientific">Cnaphalocrocis medinalis granulovirus</name>
    <dbReference type="NCBI Taxonomy" id="1750712"/>
    <lineage>
        <taxon>Viruses</taxon>
        <taxon>Viruses incertae sedis</taxon>
        <taxon>Naldaviricetes</taxon>
        <taxon>Lefavirales</taxon>
        <taxon>Baculoviridae</taxon>
        <taxon>Betabaculovirus</taxon>
        <taxon>Betabaculovirus cnamedinalis</taxon>
    </lineage>
</organism>
<sequence>MTNNNDNELVKTHDGVLYSSIDHNNSLSSLDLSNFDTLEKPLDNENSETAFAVKSIVLPVDNNETQSAVDKICEETRTITELTPHQILDDTLKCIDVNTENVTQLYKRPDNNQITEEQQQQQKHQDYQFYHHPQQQQQQQQQQQIFCQQYCYQEIQLQQERYNNLNENYEKLQLNYNQLRRKHEMLKSDFTKEQQQRAKIQSVNKKKIAEKRAQVEKLMDEKFKRCRQEILRELNMDDANDNDDNNYENKEQIFNLEQALKQSKQCVKELNTKLNKAINTIQYYESKCRKNKLQKQPVAHSSPNSSSSFN</sequence>
<evidence type="ECO:0000256" key="1">
    <source>
        <dbReference type="SAM" id="Coils"/>
    </source>
</evidence>
<proteinExistence type="predicted"/>
<name>A0A0X9H2V9_9BBAC</name>
<evidence type="ECO:0000256" key="2">
    <source>
        <dbReference type="SAM" id="MobiDB-lite"/>
    </source>
</evidence>
<reference evidence="3" key="1">
    <citation type="journal article" date="2016" name="PLoS ONE">
        <title>Genome of Cnaphalocrocis medinalis Granulovirus, the First Crambidae-Infecting Betabaculovirus Isolated from Rice Leaffolder to Sequenced.</title>
        <authorList>
            <person name="Han G."/>
            <person name="Xu J."/>
            <person name="Liu Q."/>
            <person name="Li C."/>
            <person name="Xu H."/>
            <person name="Lu Z."/>
        </authorList>
    </citation>
    <scope>NUCLEOTIDE SEQUENCE</scope>
</reference>
<keyword evidence="1" id="KW-0175">Coiled coil</keyword>
<feature type="region of interest" description="Disordered" evidence="2">
    <location>
        <begin position="106"/>
        <end position="135"/>
    </location>
</feature>
<accession>A0A0X9H2V9</accession>
<feature type="compositionally biased region" description="Low complexity" evidence="2">
    <location>
        <begin position="113"/>
        <end position="135"/>
    </location>
</feature>
<feature type="coiled-coil region" evidence="1">
    <location>
        <begin position="260"/>
        <end position="287"/>
    </location>
</feature>
<protein>
    <submittedName>
        <fullName evidence="3">PiraGV ORF27</fullName>
    </submittedName>
</protein>
<dbReference type="EMBL" id="KP658210">
    <property type="protein sequence ID" value="ALN41981.1"/>
    <property type="molecule type" value="Genomic_DNA"/>
</dbReference>
<evidence type="ECO:0000313" key="3">
    <source>
        <dbReference type="EMBL" id="ALN41981.1"/>
    </source>
</evidence>
<feature type="coiled-coil region" evidence="1">
    <location>
        <begin position="152"/>
        <end position="196"/>
    </location>
</feature>